<protein>
    <submittedName>
        <fullName evidence="2">Uncharacterized protein</fullName>
    </submittedName>
</protein>
<keyword evidence="1" id="KW-1133">Transmembrane helix</keyword>
<dbReference type="RefSeq" id="WP_153216817.1">
    <property type="nucleotide sequence ID" value="NZ_WIBF01000010.1"/>
</dbReference>
<feature type="transmembrane region" description="Helical" evidence="1">
    <location>
        <begin position="31"/>
        <end position="52"/>
    </location>
</feature>
<sequence length="274" mass="28833">MTFDLLIFVVLAPLVAGIVLSAAEHIGRVPSLAIAVAVGATIAVIYVMHEGVPPLPPVSSKQKLGLVLLVAPVALLCAHRLKPMGQAIVFALLATACFIWLIQRPLMAGRFSLQWLLPILTIAVFAILPTVPTTRNTSRFAWPVTLIAMSIAACALALLGGFLGLGQVLISLSAFVGGYVLALFLVTLRKGDTARSSDLSLTAIRFGLGLMLVQLSTFATNLSLTGYLLLLALMALPFADRSLSRLPQLAQPFAYGAAGLLVGGPAILMAVWNL</sequence>
<comment type="caution">
    <text evidence="2">The sequence shown here is derived from an EMBL/GenBank/DDBJ whole genome shotgun (WGS) entry which is preliminary data.</text>
</comment>
<gene>
    <name evidence="2" type="ORF">GFB49_15390</name>
</gene>
<dbReference type="EMBL" id="WIBF01000010">
    <property type="protein sequence ID" value="MQQ09848.1"/>
    <property type="molecule type" value="Genomic_DNA"/>
</dbReference>
<feature type="transmembrane region" description="Helical" evidence="1">
    <location>
        <begin position="140"/>
        <end position="161"/>
    </location>
</feature>
<feature type="transmembrane region" description="Helical" evidence="1">
    <location>
        <begin position="253"/>
        <end position="272"/>
    </location>
</feature>
<feature type="transmembrane region" description="Helical" evidence="1">
    <location>
        <begin position="208"/>
        <end position="233"/>
    </location>
</feature>
<name>A0A843YJ69_9RHOB</name>
<organism evidence="2 3">
    <name type="scientific">Tritonibacter litoralis</name>
    <dbReference type="NCBI Taxonomy" id="2662264"/>
    <lineage>
        <taxon>Bacteria</taxon>
        <taxon>Pseudomonadati</taxon>
        <taxon>Pseudomonadota</taxon>
        <taxon>Alphaproteobacteria</taxon>
        <taxon>Rhodobacterales</taxon>
        <taxon>Paracoccaceae</taxon>
        <taxon>Tritonibacter</taxon>
    </lineage>
</organism>
<keyword evidence="3" id="KW-1185">Reference proteome</keyword>
<keyword evidence="1" id="KW-0812">Transmembrane</keyword>
<keyword evidence="1" id="KW-0472">Membrane</keyword>
<evidence type="ECO:0000313" key="2">
    <source>
        <dbReference type="EMBL" id="MQQ09848.1"/>
    </source>
</evidence>
<evidence type="ECO:0000313" key="3">
    <source>
        <dbReference type="Proteomes" id="UP000444174"/>
    </source>
</evidence>
<feature type="transmembrane region" description="Helical" evidence="1">
    <location>
        <begin position="168"/>
        <end position="188"/>
    </location>
</feature>
<proteinExistence type="predicted"/>
<dbReference type="AlphaFoldDB" id="A0A843YJ69"/>
<feature type="transmembrane region" description="Helical" evidence="1">
    <location>
        <begin position="64"/>
        <end position="81"/>
    </location>
</feature>
<dbReference type="Proteomes" id="UP000444174">
    <property type="component" value="Unassembled WGS sequence"/>
</dbReference>
<feature type="transmembrane region" description="Helical" evidence="1">
    <location>
        <begin position="115"/>
        <end position="134"/>
    </location>
</feature>
<reference evidence="2 3" key="1">
    <citation type="submission" date="2019-10" db="EMBL/GenBank/DDBJ databases">
        <title>Epibacterium sp. nov., isolated from seawater.</title>
        <authorList>
            <person name="Zhang X."/>
            <person name="Li N."/>
        </authorList>
    </citation>
    <scope>NUCLEOTIDE SEQUENCE [LARGE SCALE GENOMIC DNA]</scope>
    <source>
        <strain evidence="2 3">SM1979</strain>
    </source>
</reference>
<evidence type="ECO:0000256" key="1">
    <source>
        <dbReference type="SAM" id="Phobius"/>
    </source>
</evidence>
<accession>A0A843YJ69</accession>
<feature type="transmembrane region" description="Helical" evidence="1">
    <location>
        <begin position="87"/>
        <end position="103"/>
    </location>
</feature>